<organism evidence="1">
    <name type="scientific">Paraconexibacter sp. AEG42_29</name>
    <dbReference type="NCBI Taxonomy" id="2997339"/>
    <lineage>
        <taxon>Bacteria</taxon>
        <taxon>Bacillati</taxon>
        <taxon>Actinomycetota</taxon>
        <taxon>Thermoleophilia</taxon>
        <taxon>Solirubrobacterales</taxon>
        <taxon>Paraconexibacteraceae</taxon>
        <taxon>Paraconexibacter</taxon>
    </lineage>
</organism>
<gene>
    <name evidence="1" type="ORF">DSM112329_02810</name>
</gene>
<protein>
    <submittedName>
        <fullName evidence="1">Uncharacterized protein</fullName>
    </submittedName>
</protein>
<evidence type="ECO:0000313" key="1">
    <source>
        <dbReference type="EMBL" id="XAY05949.1"/>
    </source>
</evidence>
<name>A0AAU7AWD4_9ACTN</name>
<accession>A0AAU7AWD4</accession>
<dbReference type="EMBL" id="CP114014">
    <property type="protein sequence ID" value="XAY05949.1"/>
    <property type="molecule type" value="Genomic_DNA"/>
</dbReference>
<dbReference type="KEGG" id="parq:DSM112329_02810"/>
<proteinExistence type="predicted"/>
<reference evidence="1" key="1">
    <citation type="submission" date="2022-12" db="EMBL/GenBank/DDBJ databases">
        <title>Paraconexibacter alkalitolerans sp. nov. and Baekduia alba sp. nov., isolated from soil and emended description of the genera Paraconexibacter (Chun et al., 2020) and Baekduia (An et al., 2020).</title>
        <authorList>
            <person name="Vieira S."/>
            <person name="Huber K.J."/>
            <person name="Geppert A."/>
            <person name="Wolf J."/>
            <person name="Neumann-Schaal M."/>
            <person name="Muesken M."/>
            <person name="Overmann J."/>
        </authorList>
    </citation>
    <scope>NUCLEOTIDE SEQUENCE</scope>
    <source>
        <strain evidence="1">AEG42_29</strain>
    </source>
</reference>
<dbReference type="AlphaFoldDB" id="A0AAU7AWD4"/>
<dbReference type="RefSeq" id="WP_354697179.1">
    <property type="nucleotide sequence ID" value="NZ_CP114014.1"/>
</dbReference>
<sequence length="85" mass="9092">MLDVLALLPDEDRTRVQAMTPKLRETFGSAASTWQGVLDDALELPPTFPEDVRTQWVDLSAAAAAAGQVLSPDDYAAVIADSFDG</sequence>